<comment type="caution">
    <text evidence="1">The sequence shown here is derived from an EMBL/GenBank/DDBJ whole genome shotgun (WGS) entry which is preliminary data.</text>
</comment>
<dbReference type="AlphaFoldDB" id="A0AAD2ZVB0"/>
<dbReference type="Proteomes" id="UP000013237">
    <property type="component" value="Unassembled WGS sequence"/>
</dbReference>
<evidence type="ECO:0000313" key="1">
    <source>
        <dbReference type="EMBL" id="ENY79635.1"/>
    </source>
</evidence>
<dbReference type="RefSeq" id="WP_004573825.1">
    <property type="nucleotide sequence ID" value="NZ_APBQ01000005.1"/>
</dbReference>
<gene>
    <name evidence="1" type="ORF">C206_00710</name>
</gene>
<organism evidence="1 2">
    <name type="scientific">Pseudomonas putida TRO1</name>
    <dbReference type="NCBI Taxonomy" id="1227924"/>
    <lineage>
        <taxon>Bacteria</taxon>
        <taxon>Pseudomonadati</taxon>
        <taxon>Pseudomonadota</taxon>
        <taxon>Gammaproteobacteria</taxon>
        <taxon>Pseudomonadales</taxon>
        <taxon>Pseudomonadaceae</taxon>
        <taxon>Pseudomonas</taxon>
    </lineage>
</organism>
<protein>
    <submittedName>
        <fullName evidence="1">Uncharacterized protein</fullName>
    </submittedName>
</protein>
<proteinExistence type="predicted"/>
<reference evidence="1 2" key="1">
    <citation type="submission" date="2013-02" db="EMBL/GenBank/DDBJ databases">
        <title>Insights into the proteome of triclosan-resistant Pseudomonas putida TRO1, isolated from activated sludge.</title>
        <authorList>
            <person name="Lolas I.B."/>
            <person name="Almeida B."/>
            <person name="Starnawski P.M."/>
            <person name="Soenderkaer M."/>
            <person name="Nielsen K.L."/>
            <person name="Nielsen J.L."/>
        </authorList>
    </citation>
    <scope>NUCLEOTIDE SEQUENCE [LARGE SCALE GENOMIC DNA]</scope>
    <source>
        <strain evidence="1 2">TRO1</strain>
    </source>
</reference>
<accession>A0AAD2ZVB0</accession>
<sequence>MRNFNQLRTEGETMEQFKARRARGVAVNLMNFMAECREGAGWGPAKAEMIRAFHYHRARLHARLALAPLLP</sequence>
<dbReference type="EMBL" id="APBQ01000005">
    <property type="protein sequence ID" value="ENY79635.1"/>
    <property type="molecule type" value="Genomic_DNA"/>
</dbReference>
<evidence type="ECO:0000313" key="2">
    <source>
        <dbReference type="Proteomes" id="UP000013237"/>
    </source>
</evidence>
<name>A0AAD2ZVB0_PSEPU</name>